<feature type="domain" description="Partial AB-hydrolase lipase" evidence="2">
    <location>
        <begin position="5"/>
        <end position="57"/>
    </location>
</feature>
<dbReference type="Pfam" id="PF04083">
    <property type="entry name" value="Abhydro_lipase"/>
    <property type="match status" value="1"/>
</dbReference>
<dbReference type="InterPro" id="IPR006693">
    <property type="entry name" value="AB_hydrolase_lipase"/>
</dbReference>
<evidence type="ECO:0000313" key="4">
    <source>
        <dbReference type="Proteomes" id="UP000708208"/>
    </source>
</evidence>
<keyword evidence="1" id="KW-1133">Transmembrane helix</keyword>
<keyword evidence="1" id="KW-0472">Membrane</keyword>
<dbReference type="EMBL" id="CAJVCH010174883">
    <property type="protein sequence ID" value="CAG7729187.1"/>
    <property type="molecule type" value="Genomic_DNA"/>
</dbReference>
<sequence length="81" mass="8814">MDVTINRTGYPVEVHQVETPDGHILPIYRIPNSKSGNSTLGPVLLMPGVMTSASVFFFLSADKALPFVLSNAGYDVWVGNY</sequence>
<gene>
    <name evidence="3" type="ORF">AFUS01_LOCUS17921</name>
</gene>
<comment type="caution">
    <text evidence="3">The sequence shown here is derived from an EMBL/GenBank/DDBJ whole genome shotgun (WGS) entry which is preliminary data.</text>
</comment>
<protein>
    <recommendedName>
        <fullName evidence="2">Partial AB-hydrolase lipase domain-containing protein</fullName>
    </recommendedName>
</protein>
<evidence type="ECO:0000256" key="1">
    <source>
        <dbReference type="SAM" id="Phobius"/>
    </source>
</evidence>
<dbReference type="AlphaFoldDB" id="A0A8J2K4L2"/>
<feature type="transmembrane region" description="Helical" evidence="1">
    <location>
        <begin position="39"/>
        <end position="59"/>
    </location>
</feature>
<dbReference type="OrthoDB" id="9974421at2759"/>
<dbReference type="GO" id="GO:0006629">
    <property type="term" value="P:lipid metabolic process"/>
    <property type="evidence" value="ECO:0007669"/>
    <property type="project" value="InterPro"/>
</dbReference>
<proteinExistence type="predicted"/>
<evidence type="ECO:0000313" key="3">
    <source>
        <dbReference type="EMBL" id="CAG7729187.1"/>
    </source>
</evidence>
<dbReference type="Proteomes" id="UP000708208">
    <property type="component" value="Unassembled WGS sequence"/>
</dbReference>
<accession>A0A8J2K4L2</accession>
<keyword evidence="4" id="KW-1185">Reference proteome</keyword>
<feature type="non-terminal residue" evidence="3">
    <location>
        <position position="1"/>
    </location>
</feature>
<dbReference type="PANTHER" id="PTHR11005">
    <property type="entry name" value="LYSOSOMAL ACID LIPASE-RELATED"/>
    <property type="match status" value="1"/>
</dbReference>
<reference evidence="3" key="1">
    <citation type="submission" date="2021-06" db="EMBL/GenBank/DDBJ databases">
        <authorList>
            <person name="Hodson N. C."/>
            <person name="Mongue J. A."/>
            <person name="Jaron S. K."/>
        </authorList>
    </citation>
    <scope>NUCLEOTIDE SEQUENCE</scope>
</reference>
<name>A0A8J2K4L2_9HEXA</name>
<keyword evidence="1" id="KW-0812">Transmembrane</keyword>
<organism evidence="3 4">
    <name type="scientific">Allacma fusca</name>
    <dbReference type="NCBI Taxonomy" id="39272"/>
    <lineage>
        <taxon>Eukaryota</taxon>
        <taxon>Metazoa</taxon>
        <taxon>Ecdysozoa</taxon>
        <taxon>Arthropoda</taxon>
        <taxon>Hexapoda</taxon>
        <taxon>Collembola</taxon>
        <taxon>Symphypleona</taxon>
        <taxon>Sminthuridae</taxon>
        <taxon>Allacma</taxon>
    </lineage>
</organism>
<evidence type="ECO:0000259" key="2">
    <source>
        <dbReference type="Pfam" id="PF04083"/>
    </source>
</evidence>